<keyword evidence="1" id="KW-0812">Transmembrane</keyword>
<reference evidence="2 3" key="1">
    <citation type="submission" date="2024-06" db="EMBL/GenBank/DDBJ databases">
        <authorList>
            <person name="Kaempfer P."/>
            <person name="Viver T."/>
        </authorList>
    </citation>
    <scope>NUCLEOTIDE SEQUENCE [LARGE SCALE GENOMIC DNA]</scope>
    <source>
        <strain evidence="2 3">ST-119</strain>
    </source>
</reference>
<dbReference type="RefSeq" id="WP_408085482.1">
    <property type="nucleotide sequence ID" value="NZ_JBELPZ010000013.1"/>
</dbReference>
<feature type="transmembrane region" description="Helical" evidence="1">
    <location>
        <begin position="188"/>
        <end position="212"/>
    </location>
</feature>
<accession>A0ABW8Z172</accession>
<gene>
    <name evidence="2" type="ORF">ABS766_12345</name>
</gene>
<feature type="transmembrane region" description="Helical" evidence="1">
    <location>
        <begin position="120"/>
        <end position="140"/>
    </location>
</feature>
<proteinExistence type="predicted"/>
<feature type="transmembrane region" description="Helical" evidence="1">
    <location>
        <begin position="161"/>
        <end position="182"/>
    </location>
</feature>
<keyword evidence="1" id="KW-0472">Membrane</keyword>
<organism evidence="2 3">
    <name type="scientific">Flavobacterium rhizosphaerae</name>
    <dbReference type="NCBI Taxonomy" id="3163298"/>
    <lineage>
        <taxon>Bacteria</taxon>
        <taxon>Pseudomonadati</taxon>
        <taxon>Bacteroidota</taxon>
        <taxon>Flavobacteriia</taxon>
        <taxon>Flavobacteriales</taxon>
        <taxon>Flavobacteriaceae</taxon>
        <taxon>Flavobacterium</taxon>
    </lineage>
</organism>
<keyword evidence="3" id="KW-1185">Reference proteome</keyword>
<evidence type="ECO:0000256" key="1">
    <source>
        <dbReference type="SAM" id="Phobius"/>
    </source>
</evidence>
<keyword evidence="1" id="KW-1133">Transmembrane helix</keyword>
<comment type="caution">
    <text evidence="2">The sequence shown here is derived from an EMBL/GenBank/DDBJ whole genome shotgun (WGS) entry which is preliminary data.</text>
</comment>
<protein>
    <submittedName>
        <fullName evidence="2">Uncharacterized protein</fullName>
    </submittedName>
</protein>
<evidence type="ECO:0000313" key="3">
    <source>
        <dbReference type="Proteomes" id="UP001629156"/>
    </source>
</evidence>
<name>A0ABW8Z172_9FLAO</name>
<dbReference type="EMBL" id="JBELPZ010000013">
    <property type="protein sequence ID" value="MFL9845210.1"/>
    <property type="molecule type" value="Genomic_DNA"/>
</dbReference>
<evidence type="ECO:0000313" key="2">
    <source>
        <dbReference type="EMBL" id="MFL9845210.1"/>
    </source>
</evidence>
<dbReference type="Proteomes" id="UP001629156">
    <property type="component" value="Unassembled WGS sequence"/>
</dbReference>
<sequence length="232" mass="27398">MNTPKKLTPGEVDALYVFTRKHFVEYYDLQTELVDHLANGIEEQWQHNQNPDFEDALAAEFKKFGIYGFSDVVAERKRALGKRYTKLLGRYFVEFFTLPKILLTLAMVFGIHLMLLLPTLYIFMFFFISIQGFSLFKFKQRNNFLEKKVKQTGKRWLLEELIYKGATVSTVVIFATQFIQFIDNAHNVYLHWFLSVITVLIILHNYVVLYSIPAKAQEYLKETYPEYEIEKS</sequence>
<feature type="transmembrane region" description="Helical" evidence="1">
    <location>
        <begin position="91"/>
        <end position="114"/>
    </location>
</feature>